<dbReference type="InterPro" id="IPR004193">
    <property type="entry name" value="Glyco_hydro_13_N"/>
</dbReference>
<dbReference type="Pfam" id="PF02922">
    <property type="entry name" value="CBM_48"/>
    <property type="match status" value="1"/>
</dbReference>
<dbReference type="InterPro" id="IPR013783">
    <property type="entry name" value="Ig-like_fold"/>
</dbReference>
<dbReference type="CDD" id="cd02853">
    <property type="entry name" value="E_set_MTHase_like_N"/>
    <property type="match status" value="1"/>
</dbReference>
<dbReference type="CDD" id="cd11325">
    <property type="entry name" value="AmyAc_GTHase"/>
    <property type="match status" value="1"/>
</dbReference>
<comment type="caution">
    <text evidence="17">The sequence shown here is derived from an EMBL/GenBank/DDBJ whole genome shotgun (WGS) entry which is preliminary data.</text>
</comment>
<sequence>MSQQTPATHHFRRRWGTEPAGEGLWRARLWAPQAEVAEVILTAGETRHAMERGDGGWWEAEVPAETGSAYMFEVDGLRAPDPASRQQSGDVHSPSILHDPRGYEWRTEWEGRAWDEAVIYEFHVGAFTEEGTFAAAARELPKLERLGITAVEIMPVGQFPGTFGWGYDGVLSYAPHNAYGTPEDFKRFVEAAQGMGLMVLLDVVYNHFGPDGAYIHALAPGFFDKDRQTPWGDAIDYREPAVRSYFIENALYWLTEFRLDGLRLDATDQIRDPGSDPELMVELAEEVRRRDWGRPIHLTTEDNRNITRLHDPEANLYTGEWNDDWHHAIHTLLTGESEDYYATYAVAPLDDLVIALKDGYIEQGQTREQAPAGPPRGEPSAHLPWSTFVNFNQNHDQTGNRARGERLLELADDPRAVEIAHCLLCLSPFTPMLWMGEEAGERAPWLFFADFTGDLAEGTRKGRQAEFANFSGFTGQVPDPCSRETFEACRPFRGDPAEQDRWRGLTKELLRLRSGVIVPLSRSGRSGSASASRTGPGSVAAEWPFRDGTLRVAASFGAPPESAPTFDPDFARGDIAADPYAFAMSVNRK</sequence>
<organism evidence="17 18">
    <name type="scientific">Tropicimonas omnivorans</name>
    <dbReference type="NCBI Taxonomy" id="3075590"/>
    <lineage>
        <taxon>Bacteria</taxon>
        <taxon>Pseudomonadati</taxon>
        <taxon>Pseudomonadota</taxon>
        <taxon>Alphaproteobacteria</taxon>
        <taxon>Rhodobacterales</taxon>
        <taxon>Roseobacteraceae</taxon>
        <taxon>Tropicimonas</taxon>
    </lineage>
</organism>
<keyword evidence="6" id="KW-0963">Cytoplasm</keyword>
<dbReference type="Gene3D" id="2.60.40.10">
    <property type="entry name" value="Immunoglobulins"/>
    <property type="match status" value="1"/>
</dbReference>
<dbReference type="Gene3D" id="1.10.10.760">
    <property type="entry name" value="E-set domains of sugar-utilizing enzymes"/>
    <property type="match status" value="1"/>
</dbReference>
<evidence type="ECO:0000256" key="3">
    <source>
        <dbReference type="ARBA" id="ARBA00008061"/>
    </source>
</evidence>
<evidence type="ECO:0000256" key="9">
    <source>
        <dbReference type="ARBA" id="ARBA00023295"/>
    </source>
</evidence>
<comment type="pathway">
    <text evidence="2 14">Glycan biosynthesis; trehalose biosynthesis.</text>
</comment>
<comment type="similarity">
    <text evidence="3 14">Belongs to the glycosyl hydrolase 13 family.</text>
</comment>
<protein>
    <recommendedName>
        <fullName evidence="5 13">Malto-oligosyltrehalose trehalohydrolase</fullName>
        <shortName evidence="14">MTHase</shortName>
        <ecNumber evidence="4 13">3.2.1.141</ecNumber>
    </recommendedName>
    <alternativeName>
        <fullName evidence="11 14">4-alpha-D-((1-&gt;4)-alpha-D-glucano)trehalose trehalohydrolase</fullName>
    </alternativeName>
    <alternativeName>
        <fullName evidence="10 14">Maltooligosyl trehalose trehalohydrolase</fullName>
    </alternativeName>
</protein>
<dbReference type="EC" id="3.2.1.141" evidence="4 13"/>
<dbReference type="InterPro" id="IPR044901">
    <property type="entry name" value="Trehalose_TreZ_E-set_sf"/>
</dbReference>
<gene>
    <name evidence="17" type="primary">treZ</name>
    <name evidence="17" type="ORF">RM543_07290</name>
</gene>
<dbReference type="SUPFAM" id="SSF51445">
    <property type="entry name" value="(Trans)glycosidases"/>
    <property type="match status" value="1"/>
</dbReference>
<evidence type="ECO:0000313" key="18">
    <source>
        <dbReference type="Proteomes" id="UP001265259"/>
    </source>
</evidence>
<evidence type="ECO:0000256" key="15">
    <source>
        <dbReference type="SAM" id="MobiDB-lite"/>
    </source>
</evidence>
<evidence type="ECO:0000259" key="16">
    <source>
        <dbReference type="SMART" id="SM00642"/>
    </source>
</evidence>
<dbReference type="Pfam" id="PF00128">
    <property type="entry name" value="Alpha-amylase"/>
    <property type="match status" value="1"/>
</dbReference>
<evidence type="ECO:0000313" key="17">
    <source>
        <dbReference type="EMBL" id="MDT0682482.1"/>
    </source>
</evidence>
<comment type="subcellular location">
    <subcellularLocation>
        <location evidence="1">Cytoplasm</location>
    </subcellularLocation>
</comment>
<reference evidence="17 18" key="1">
    <citation type="submission" date="2023-09" db="EMBL/GenBank/DDBJ databases">
        <authorList>
            <person name="Rey-Velasco X."/>
        </authorList>
    </citation>
    <scope>NUCLEOTIDE SEQUENCE [LARGE SCALE GENOMIC DNA]</scope>
    <source>
        <strain evidence="17 18">F158</strain>
    </source>
</reference>
<dbReference type="PANTHER" id="PTHR43651:SF11">
    <property type="entry name" value="MALTO-OLIGOSYLTREHALOSE TREHALOHYDROLASE"/>
    <property type="match status" value="1"/>
</dbReference>
<dbReference type="InterPro" id="IPR017853">
    <property type="entry name" value="GH"/>
</dbReference>
<evidence type="ECO:0000256" key="12">
    <source>
        <dbReference type="ARBA" id="ARBA00034013"/>
    </source>
</evidence>
<evidence type="ECO:0000256" key="5">
    <source>
        <dbReference type="ARBA" id="ARBA00015938"/>
    </source>
</evidence>
<evidence type="ECO:0000256" key="14">
    <source>
        <dbReference type="PIRNR" id="PIRNR006337"/>
    </source>
</evidence>
<evidence type="ECO:0000256" key="7">
    <source>
        <dbReference type="ARBA" id="ARBA00022801"/>
    </source>
</evidence>
<evidence type="ECO:0000256" key="8">
    <source>
        <dbReference type="ARBA" id="ARBA00023277"/>
    </source>
</evidence>
<feature type="region of interest" description="Disordered" evidence="15">
    <location>
        <begin position="365"/>
        <end position="384"/>
    </location>
</feature>
<evidence type="ECO:0000256" key="2">
    <source>
        <dbReference type="ARBA" id="ARBA00005199"/>
    </source>
</evidence>
<feature type="region of interest" description="Disordered" evidence="15">
    <location>
        <begin position="521"/>
        <end position="540"/>
    </location>
</feature>
<comment type="catalytic activity">
    <reaction evidence="12 14">
        <text>hydrolysis of (1-&gt;4)-alpha-D-glucosidic linkage in 4-alpha-D-[(1-&gt;4)-alpha-D-glucanosyl]n trehalose to yield trehalose and (1-&gt;4)-alpha-D-glucan.</text>
        <dbReference type="EC" id="3.2.1.141"/>
    </reaction>
</comment>
<dbReference type="Proteomes" id="UP001265259">
    <property type="component" value="Unassembled WGS sequence"/>
</dbReference>
<evidence type="ECO:0000256" key="1">
    <source>
        <dbReference type="ARBA" id="ARBA00004496"/>
    </source>
</evidence>
<name>A0ABU3DH30_9RHOB</name>
<feature type="compositionally biased region" description="Low complexity" evidence="15">
    <location>
        <begin position="521"/>
        <end position="538"/>
    </location>
</feature>
<dbReference type="EMBL" id="JAVRHL010000002">
    <property type="protein sequence ID" value="MDT0682482.1"/>
    <property type="molecule type" value="Genomic_DNA"/>
</dbReference>
<dbReference type="SUPFAM" id="SSF81296">
    <property type="entry name" value="E set domains"/>
    <property type="match status" value="1"/>
</dbReference>
<dbReference type="Gene3D" id="3.20.20.80">
    <property type="entry name" value="Glycosidases"/>
    <property type="match status" value="1"/>
</dbReference>
<dbReference type="PIRSF" id="PIRSF006337">
    <property type="entry name" value="Trehalose_TreZ"/>
    <property type="match status" value="1"/>
</dbReference>
<dbReference type="InterPro" id="IPR012768">
    <property type="entry name" value="Trehalose_TreZ"/>
</dbReference>
<keyword evidence="9 14" id="KW-0326">Glycosidase</keyword>
<feature type="domain" description="Glycosyl hydrolase family 13 catalytic" evidence="16">
    <location>
        <begin position="116"/>
        <end position="459"/>
    </location>
</feature>
<keyword evidence="8" id="KW-0119">Carbohydrate metabolism</keyword>
<keyword evidence="18" id="KW-1185">Reference proteome</keyword>
<dbReference type="InterPro" id="IPR014756">
    <property type="entry name" value="Ig_E-set"/>
</dbReference>
<dbReference type="InterPro" id="IPR006047">
    <property type="entry name" value="GH13_cat_dom"/>
</dbReference>
<dbReference type="SMART" id="SM00642">
    <property type="entry name" value="Aamy"/>
    <property type="match status" value="1"/>
</dbReference>
<evidence type="ECO:0000256" key="6">
    <source>
        <dbReference type="ARBA" id="ARBA00022490"/>
    </source>
</evidence>
<dbReference type="PANTHER" id="PTHR43651">
    <property type="entry name" value="1,4-ALPHA-GLUCAN-BRANCHING ENZYME"/>
    <property type="match status" value="1"/>
</dbReference>
<accession>A0ABU3DH30</accession>
<keyword evidence="7 14" id="KW-0378">Hydrolase</keyword>
<evidence type="ECO:0000256" key="13">
    <source>
        <dbReference type="NCBIfam" id="TIGR02402"/>
    </source>
</evidence>
<dbReference type="RefSeq" id="WP_311690230.1">
    <property type="nucleotide sequence ID" value="NZ_JAVRHL010000002.1"/>
</dbReference>
<dbReference type="NCBIfam" id="TIGR02402">
    <property type="entry name" value="trehalose_TreZ"/>
    <property type="match status" value="1"/>
</dbReference>
<evidence type="ECO:0000256" key="11">
    <source>
        <dbReference type="ARBA" id="ARBA00033284"/>
    </source>
</evidence>
<evidence type="ECO:0000256" key="4">
    <source>
        <dbReference type="ARBA" id="ARBA00012268"/>
    </source>
</evidence>
<evidence type="ECO:0000256" key="10">
    <source>
        <dbReference type="ARBA" id="ARBA00032057"/>
    </source>
</evidence>
<proteinExistence type="inferred from homology"/>